<dbReference type="InterPro" id="IPR045877">
    <property type="entry name" value="ZFP36-like"/>
</dbReference>
<comment type="caution">
    <text evidence="8">The sequence shown here is derived from an EMBL/GenBank/DDBJ whole genome shotgun (WGS) entry which is preliminary data.</text>
</comment>
<feature type="domain" description="C3H1-type" evidence="7">
    <location>
        <begin position="104"/>
        <end position="131"/>
    </location>
</feature>
<evidence type="ECO:0000256" key="6">
    <source>
        <dbReference type="SAM" id="MobiDB-lite"/>
    </source>
</evidence>
<dbReference type="PANTHER" id="PTHR12547:SF18">
    <property type="entry name" value="PROTEIN TIS11"/>
    <property type="match status" value="1"/>
</dbReference>
<dbReference type="Proteomes" id="UP001642484">
    <property type="component" value="Unassembled WGS sequence"/>
</dbReference>
<dbReference type="Gene3D" id="3.30.1370.210">
    <property type="match status" value="1"/>
</dbReference>
<dbReference type="EMBL" id="CAXAMN010002370">
    <property type="protein sequence ID" value="CAK8999370.1"/>
    <property type="molecule type" value="Genomic_DNA"/>
</dbReference>
<evidence type="ECO:0000313" key="9">
    <source>
        <dbReference type="Proteomes" id="UP001642484"/>
    </source>
</evidence>
<feature type="domain" description="C3H1-type" evidence="7">
    <location>
        <begin position="69"/>
        <end position="96"/>
    </location>
</feature>
<proteinExistence type="predicted"/>
<protein>
    <recommendedName>
        <fullName evidence="7">C3H1-type domain-containing protein</fullName>
    </recommendedName>
</protein>
<reference evidence="8 9" key="1">
    <citation type="submission" date="2024-02" db="EMBL/GenBank/DDBJ databases">
        <authorList>
            <person name="Chen Y."/>
            <person name="Shah S."/>
            <person name="Dougan E. K."/>
            <person name="Thang M."/>
            <person name="Chan C."/>
        </authorList>
    </citation>
    <scope>NUCLEOTIDE SEQUENCE [LARGE SCALE GENOMIC DNA]</scope>
</reference>
<dbReference type="Gene3D" id="4.10.1000.10">
    <property type="entry name" value="Zinc finger, CCCH-type"/>
    <property type="match status" value="1"/>
</dbReference>
<evidence type="ECO:0000256" key="3">
    <source>
        <dbReference type="ARBA" id="ARBA00022771"/>
    </source>
</evidence>
<dbReference type="SUPFAM" id="SSF90229">
    <property type="entry name" value="CCCH zinc finger"/>
    <property type="match status" value="2"/>
</dbReference>
<accession>A0ABP0I9W4</accession>
<organism evidence="8 9">
    <name type="scientific">Durusdinium trenchii</name>
    <dbReference type="NCBI Taxonomy" id="1381693"/>
    <lineage>
        <taxon>Eukaryota</taxon>
        <taxon>Sar</taxon>
        <taxon>Alveolata</taxon>
        <taxon>Dinophyceae</taxon>
        <taxon>Suessiales</taxon>
        <taxon>Symbiodiniaceae</taxon>
        <taxon>Durusdinium</taxon>
    </lineage>
</organism>
<keyword evidence="9" id="KW-1185">Reference proteome</keyword>
<feature type="zinc finger region" description="C3H1-type" evidence="5">
    <location>
        <begin position="104"/>
        <end position="131"/>
    </location>
</feature>
<feature type="zinc finger region" description="C3H1-type" evidence="5">
    <location>
        <begin position="34"/>
        <end position="61"/>
    </location>
</feature>
<feature type="compositionally biased region" description="Basic residues" evidence="6">
    <location>
        <begin position="15"/>
        <end position="24"/>
    </location>
</feature>
<feature type="zinc finger region" description="C3H1-type" evidence="5">
    <location>
        <begin position="69"/>
        <end position="96"/>
    </location>
</feature>
<evidence type="ECO:0000256" key="4">
    <source>
        <dbReference type="ARBA" id="ARBA00022833"/>
    </source>
</evidence>
<feature type="region of interest" description="Disordered" evidence="6">
    <location>
        <begin position="364"/>
        <end position="402"/>
    </location>
</feature>
<feature type="domain" description="C3H1-type" evidence="7">
    <location>
        <begin position="34"/>
        <end position="61"/>
    </location>
</feature>
<dbReference type="PROSITE" id="PS50103">
    <property type="entry name" value="ZF_C3H1"/>
    <property type="match status" value="3"/>
</dbReference>
<keyword evidence="1 5" id="KW-0479">Metal-binding</keyword>
<evidence type="ECO:0000256" key="5">
    <source>
        <dbReference type="PROSITE-ProRule" id="PRU00723"/>
    </source>
</evidence>
<dbReference type="Pfam" id="PF00642">
    <property type="entry name" value="zf-CCCH"/>
    <property type="match status" value="1"/>
</dbReference>
<keyword evidence="3 5" id="KW-0863">Zinc-finger</keyword>
<dbReference type="PANTHER" id="PTHR12547">
    <property type="entry name" value="CCCH ZINC FINGER/TIS11-RELATED"/>
    <property type="match status" value="1"/>
</dbReference>
<evidence type="ECO:0000259" key="7">
    <source>
        <dbReference type="PROSITE" id="PS50103"/>
    </source>
</evidence>
<keyword evidence="2" id="KW-0677">Repeat</keyword>
<dbReference type="InterPro" id="IPR036855">
    <property type="entry name" value="Znf_CCCH_sf"/>
</dbReference>
<evidence type="ECO:0000256" key="1">
    <source>
        <dbReference type="ARBA" id="ARBA00022723"/>
    </source>
</evidence>
<name>A0ABP0I9W4_9DINO</name>
<feature type="region of interest" description="Disordered" evidence="6">
    <location>
        <begin position="196"/>
        <end position="217"/>
    </location>
</feature>
<feature type="region of interest" description="Disordered" evidence="6">
    <location>
        <begin position="1"/>
        <end position="28"/>
    </location>
</feature>
<gene>
    <name evidence="8" type="ORF">CCMP2556_LOCUS5629</name>
</gene>
<dbReference type="InterPro" id="IPR000571">
    <property type="entry name" value="Znf_CCCH"/>
</dbReference>
<evidence type="ECO:0000256" key="2">
    <source>
        <dbReference type="ARBA" id="ARBA00022737"/>
    </source>
</evidence>
<evidence type="ECO:0000313" key="8">
    <source>
        <dbReference type="EMBL" id="CAK8999370.1"/>
    </source>
</evidence>
<keyword evidence="4 5" id="KW-0862">Zinc</keyword>
<sequence>MHDVPAGVPQGPRGGAHRRARVKPGKATPVVSPLWKTRMCEFWKANKCQKGEACSYAHGEADLRPSPDFERTSVCPAFLHHGRCDKPHCRYAHSVEELRVAPNLLKSKMCSFYLSGRCVVGKACRFAHGAEELEEATAVLSKAAPQVAPLVAAHPLEAAAQPGRPPRFGARFQAGPQPLGLAAPALLVPLLEVQEVREEASPEGPSPPRQVMPEADLSTAESDLMTWPYDETLKPMEPMKVVVAAAWADDLNDLKETGEALSSLKESKGPGRPRPEKRSRAHRVLVDTLADLEQFPTAVISSVAVDTQKESEEHCVVVNTSPGLLDLGSRHREAVIVLDIEDAIDVSGPLAGCEKLESHLVQIHRRSRHREEGRRSRSCAARRTPGSPRAFRAHGEGHSRRGGARQCCEEVSVPESWCRSHDARNPPSQACVICQRACAKPDPLKPCAACNCGYRVIQQNTFLTVEEEDEGSDAEIPIRRTQSL</sequence>
<dbReference type="SMART" id="SM00356">
    <property type="entry name" value="ZnF_C3H1"/>
    <property type="match status" value="3"/>
</dbReference>